<evidence type="ECO:0000256" key="3">
    <source>
        <dbReference type="ARBA" id="ARBA00022598"/>
    </source>
</evidence>
<dbReference type="GO" id="GO:0005524">
    <property type="term" value="F:ATP binding"/>
    <property type="evidence" value="ECO:0007669"/>
    <property type="project" value="UniProtKB-KW"/>
</dbReference>
<feature type="domain" description="WW" evidence="10">
    <location>
        <begin position="276"/>
        <end position="309"/>
    </location>
</feature>
<dbReference type="AlphaFoldDB" id="A0A9P0PF60"/>
<dbReference type="SUPFAM" id="SSF51045">
    <property type="entry name" value="WW domain"/>
    <property type="match status" value="2"/>
</dbReference>
<evidence type="ECO:0000256" key="9">
    <source>
        <dbReference type="SAM" id="MobiDB-lite"/>
    </source>
</evidence>
<dbReference type="GO" id="GO:0036064">
    <property type="term" value="C:ciliary basal body"/>
    <property type="evidence" value="ECO:0007669"/>
    <property type="project" value="TreeGrafter"/>
</dbReference>
<dbReference type="PANTHER" id="PTHR12241:SF145">
    <property type="entry name" value="TUBULIN POLYGLUTAMYLASE TTLL5"/>
    <property type="match status" value="1"/>
</dbReference>
<dbReference type="SUPFAM" id="SSF56059">
    <property type="entry name" value="Glutathione synthetase ATP-binding domain-like"/>
    <property type="match status" value="1"/>
</dbReference>
<dbReference type="Gene3D" id="3.30.470.20">
    <property type="entry name" value="ATP-grasp fold, B domain"/>
    <property type="match status" value="1"/>
</dbReference>
<evidence type="ECO:0000256" key="7">
    <source>
        <dbReference type="ARBA" id="ARBA00041448"/>
    </source>
</evidence>
<dbReference type="PROSITE" id="PS51221">
    <property type="entry name" value="TTL"/>
    <property type="match status" value="1"/>
</dbReference>
<comment type="caution">
    <text evidence="11">The sequence shown here is derived from an EMBL/GenBank/DDBJ whole genome shotgun (WGS) entry which is preliminary data.</text>
</comment>
<feature type="region of interest" description="Disordered" evidence="9">
    <location>
        <begin position="39"/>
        <end position="68"/>
    </location>
</feature>
<keyword evidence="12" id="KW-1185">Reference proteome</keyword>
<organism evidence="11 12">
    <name type="scientific">Acanthoscelides obtectus</name>
    <name type="common">Bean weevil</name>
    <name type="synonym">Bruchus obtectus</name>
    <dbReference type="NCBI Taxonomy" id="200917"/>
    <lineage>
        <taxon>Eukaryota</taxon>
        <taxon>Metazoa</taxon>
        <taxon>Ecdysozoa</taxon>
        <taxon>Arthropoda</taxon>
        <taxon>Hexapoda</taxon>
        <taxon>Insecta</taxon>
        <taxon>Pterygota</taxon>
        <taxon>Neoptera</taxon>
        <taxon>Endopterygota</taxon>
        <taxon>Coleoptera</taxon>
        <taxon>Polyphaga</taxon>
        <taxon>Cucujiformia</taxon>
        <taxon>Chrysomeloidea</taxon>
        <taxon>Chrysomelidae</taxon>
        <taxon>Bruchinae</taxon>
        <taxon>Bruchini</taxon>
        <taxon>Acanthoscelides</taxon>
    </lineage>
</organism>
<dbReference type="Proteomes" id="UP001152888">
    <property type="component" value="Unassembled WGS sequence"/>
</dbReference>
<dbReference type="InterPro" id="IPR036020">
    <property type="entry name" value="WW_dom_sf"/>
</dbReference>
<accession>A0A9P0PF60</accession>
<comment type="similarity">
    <text evidence="1">Belongs to the tubulin--tyrosine ligase family.</text>
</comment>
<dbReference type="InterPro" id="IPR001202">
    <property type="entry name" value="WW_dom"/>
</dbReference>
<dbReference type="Pfam" id="PF03133">
    <property type="entry name" value="TTL"/>
    <property type="match status" value="1"/>
</dbReference>
<dbReference type="GO" id="GO:0000226">
    <property type="term" value="P:microtubule cytoskeleton organization"/>
    <property type="evidence" value="ECO:0007669"/>
    <property type="project" value="TreeGrafter"/>
</dbReference>
<keyword evidence="4" id="KW-0677">Repeat</keyword>
<dbReference type="GO" id="GO:0015631">
    <property type="term" value="F:tubulin binding"/>
    <property type="evidence" value="ECO:0007669"/>
    <property type="project" value="TreeGrafter"/>
</dbReference>
<keyword evidence="3" id="KW-0436">Ligase</keyword>
<evidence type="ECO:0000259" key="10">
    <source>
        <dbReference type="PROSITE" id="PS50020"/>
    </source>
</evidence>
<reference evidence="11" key="1">
    <citation type="submission" date="2022-03" db="EMBL/GenBank/DDBJ databases">
        <authorList>
            <person name="Sayadi A."/>
        </authorList>
    </citation>
    <scope>NUCLEOTIDE SEQUENCE</scope>
</reference>
<dbReference type="InterPro" id="IPR004344">
    <property type="entry name" value="TTL/TTLL_fam"/>
</dbReference>
<dbReference type="GO" id="GO:0070740">
    <property type="term" value="F:tubulin-glutamic acid ligase activity"/>
    <property type="evidence" value="ECO:0007669"/>
    <property type="project" value="TreeGrafter"/>
</dbReference>
<keyword evidence="6" id="KW-0067">ATP-binding</keyword>
<proteinExistence type="inferred from homology"/>
<dbReference type="PANTHER" id="PTHR12241">
    <property type="entry name" value="TUBULIN POLYGLUTAMYLASE"/>
    <property type="match status" value="1"/>
</dbReference>
<sequence length="981" mass="110911">MLSRKNKDLRTIREGVVGKYVKKDTPPEMPIINVWTTEPKRRNSNQNRSSLFQNANANNPSTTVQKFGNQKTTISDVGLGAHEGKYTPSASVPDLATRFSNLSVGLSSENNPAVHANFSSQTVNASQPIYINQHIGNSLHNDDSPSNANYVDIDQIYPLTQDSNSVYKDSNYNRASSPIYQNTNKNSMVLNQDTTPIYSNTNLERYRGLTPGISYGESLAHHLRHGQRRPDNTQAEQSEELPLPPGWSVDYTLRGRKYYIDHNTKTTHWSHPLEREGLPTGWQCIQSPIYGVYYVNHITQRAQYEHPCLVPCYSYAAPVATAVTPEVPYAQLQQQPQHAQPQQQQRQYLPPVAAAQHYQPHSVLVPANPYLLERIPHWLNVYFKTSIESDHKLRWDMFRLDELECYSAMLIRLYAPAAEYSRHMFYSTKVIQSEPSRSASTAWLWGGSFGSRNSVLLFHSSALADADNEAVIKEKPGYKLHVTYKAFQAETKLLAKLLDCHGISEAAATSNDFNLLWTGSHPKPGVLRSLSAHQRVNHFPRSYELTRKDRLYKNIERMQHLKGFRHFDFIPQTFVMPIEYRELCQAHHRARGPWIVKPVASSRGRGIFIVESPQQVPLEAPVVVAKYISEPLLVAGGHKFDVRLYVLVTSFDPLLVYVYEEGLVRFATVKYDRGPHRVWDPCMHLCNYSINKFHSDYVKSDDPWAENVGHKWTLSALLRQLKAEGRDTTSLMSQIEDLVVKAILASANSIITACKMFVPHTGNCFELYGFDILIDSNMKPWLLEVNLSPSLNCDSPLDVRLKSAMLADMLSLVGIPAVDPVIKQPTLAPNAGLAGGQIQGENRLRVKFKNCRRVHSAESGTGPRRTAALAGEGQQLSAEESRVVRMAVGQYQRRGGFVRIFPAEDSWNKYSQYLDPQMGIPLSGTRASSSYIVNNTPHNYNFLLYTYFFSDTKNTVTSVKSKPRTKRAFSYQENVQNKGLD</sequence>
<dbReference type="FunFam" id="2.20.70.10:FF:000035">
    <property type="entry name" value="Salvador homolog 1 (Drosophila)"/>
    <property type="match status" value="1"/>
</dbReference>
<evidence type="ECO:0000313" key="11">
    <source>
        <dbReference type="EMBL" id="CAH1980863.1"/>
    </source>
</evidence>
<dbReference type="Gene3D" id="2.20.70.10">
    <property type="match status" value="2"/>
</dbReference>
<gene>
    <name evidence="11" type="ORF">ACAOBT_LOCUS14209</name>
</gene>
<comment type="catalytic activity">
    <reaction evidence="8">
        <text>L-glutamyl-[protein] + L-glutamate + ATP = gamma-L-glutamyl-L-glutamyl-[protein] + ADP + phosphate + H(+)</text>
        <dbReference type="Rhea" id="RHEA:60144"/>
        <dbReference type="Rhea" id="RHEA-COMP:10208"/>
        <dbReference type="Rhea" id="RHEA-COMP:15517"/>
        <dbReference type="ChEBI" id="CHEBI:15378"/>
        <dbReference type="ChEBI" id="CHEBI:29973"/>
        <dbReference type="ChEBI" id="CHEBI:29985"/>
        <dbReference type="ChEBI" id="CHEBI:30616"/>
        <dbReference type="ChEBI" id="CHEBI:43474"/>
        <dbReference type="ChEBI" id="CHEBI:143622"/>
        <dbReference type="ChEBI" id="CHEBI:456216"/>
    </reaction>
    <physiologicalReaction direction="left-to-right" evidence="8">
        <dbReference type="Rhea" id="RHEA:60145"/>
    </physiologicalReaction>
</comment>
<feature type="compositionally biased region" description="Polar residues" evidence="9">
    <location>
        <begin position="44"/>
        <end position="68"/>
    </location>
</feature>
<evidence type="ECO:0000256" key="4">
    <source>
        <dbReference type="ARBA" id="ARBA00022737"/>
    </source>
</evidence>
<name>A0A9P0PF60_ACAOB</name>
<evidence type="ECO:0000256" key="2">
    <source>
        <dbReference type="ARBA" id="ARBA00022553"/>
    </source>
</evidence>
<feature type="region of interest" description="Disordered" evidence="9">
    <location>
        <begin position="221"/>
        <end position="243"/>
    </location>
</feature>
<dbReference type="SMART" id="SM00456">
    <property type="entry name" value="WW"/>
    <property type="match status" value="2"/>
</dbReference>
<evidence type="ECO:0000256" key="8">
    <source>
        <dbReference type="ARBA" id="ARBA00049274"/>
    </source>
</evidence>
<evidence type="ECO:0000256" key="5">
    <source>
        <dbReference type="ARBA" id="ARBA00022741"/>
    </source>
</evidence>
<evidence type="ECO:0000256" key="6">
    <source>
        <dbReference type="ARBA" id="ARBA00022840"/>
    </source>
</evidence>
<feature type="domain" description="WW" evidence="10">
    <location>
        <begin position="241"/>
        <end position="274"/>
    </location>
</feature>
<dbReference type="OrthoDB" id="2016263at2759"/>
<keyword evidence="2" id="KW-0597">Phosphoprotein</keyword>
<dbReference type="EMBL" id="CAKOFQ010006901">
    <property type="protein sequence ID" value="CAH1980863.1"/>
    <property type="molecule type" value="Genomic_DNA"/>
</dbReference>
<evidence type="ECO:0000256" key="1">
    <source>
        <dbReference type="ARBA" id="ARBA00006820"/>
    </source>
</evidence>
<dbReference type="Pfam" id="PF00397">
    <property type="entry name" value="WW"/>
    <property type="match status" value="2"/>
</dbReference>
<dbReference type="CDD" id="cd00201">
    <property type="entry name" value="WW"/>
    <property type="match status" value="2"/>
</dbReference>
<dbReference type="PROSITE" id="PS50020">
    <property type="entry name" value="WW_DOMAIN_2"/>
    <property type="match status" value="2"/>
</dbReference>
<protein>
    <recommendedName>
        <fullName evidence="7">Tubulin--tyrosine ligase-like protein 5</fullName>
    </recommendedName>
</protein>
<keyword evidence="5" id="KW-0547">Nucleotide-binding</keyword>
<dbReference type="GO" id="GO:0035329">
    <property type="term" value="P:hippo signaling"/>
    <property type="evidence" value="ECO:0007669"/>
    <property type="project" value="UniProtKB-ARBA"/>
</dbReference>
<evidence type="ECO:0000313" key="12">
    <source>
        <dbReference type="Proteomes" id="UP001152888"/>
    </source>
</evidence>